<accession>A0A4C1TFQ3</accession>
<keyword evidence="2" id="KW-1185">Reference proteome</keyword>
<name>A0A4C1TFQ3_EUMVA</name>
<reference evidence="1 2" key="1">
    <citation type="journal article" date="2019" name="Commun. Biol.">
        <title>The bagworm genome reveals a unique fibroin gene that provides high tensile strength.</title>
        <authorList>
            <person name="Kono N."/>
            <person name="Nakamura H."/>
            <person name="Ohtoshi R."/>
            <person name="Tomita M."/>
            <person name="Numata K."/>
            <person name="Arakawa K."/>
        </authorList>
    </citation>
    <scope>NUCLEOTIDE SEQUENCE [LARGE SCALE GENOMIC DNA]</scope>
</reference>
<organism evidence="1 2">
    <name type="scientific">Eumeta variegata</name>
    <name type="common">Bagworm moth</name>
    <name type="synonym">Eumeta japonica</name>
    <dbReference type="NCBI Taxonomy" id="151549"/>
    <lineage>
        <taxon>Eukaryota</taxon>
        <taxon>Metazoa</taxon>
        <taxon>Ecdysozoa</taxon>
        <taxon>Arthropoda</taxon>
        <taxon>Hexapoda</taxon>
        <taxon>Insecta</taxon>
        <taxon>Pterygota</taxon>
        <taxon>Neoptera</taxon>
        <taxon>Endopterygota</taxon>
        <taxon>Lepidoptera</taxon>
        <taxon>Glossata</taxon>
        <taxon>Ditrysia</taxon>
        <taxon>Tineoidea</taxon>
        <taxon>Psychidae</taxon>
        <taxon>Oiketicinae</taxon>
        <taxon>Eumeta</taxon>
    </lineage>
</organism>
<dbReference type="EMBL" id="BGZK01000054">
    <property type="protein sequence ID" value="GBP13036.1"/>
    <property type="molecule type" value="Genomic_DNA"/>
</dbReference>
<dbReference type="Proteomes" id="UP000299102">
    <property type="component" value="Unassembled WGS sequence"/>
</dbReference>
<gene>
    <name evidence="1" type="ORF">EVAR_79365_1</name>
</gene>
<evidence type="ECO:0000313" key="1">
    <source>
        <dbReference type="EMBL" id="GBP13036.1"/>
    </source>
</evidence>
<protein>
    <submittedName>
        <fullName evidence="1">Uncharacterized protein</fullName>
    </submittedName>
</protein>
<dbReference type="AlphaFoldDB" id="A0A4C1TFQ3"/>
<comment type="caution">
    <text evidence="1">The sequence shown here is derived from an EMBL/GenBank/DDBJ whole genome shotgun (WGS) entry which is preliminary data.</text>
</comment>
<sequence>MRHAAPAAGTSACVRSTYTHVHINKLYIDTRGDGRTAVVSTSNRKLPGASADGLFRVTVKISVTVNRFFRATSASAEIAAARDERGRGGLQA</sequence>
<evidence type="ECO:0000313" key="2">
    <source>
        <dbReference type="Proteomes" id="UP000299102"/>
    </source>
</evidence>
<proteinExistence type="predicted"/>